<feature type="region of interest" description="C-terminal hotdog fold" evidence="6">
    <location>
        <begin position="1145"/>
        <end position="1306"/>
    </location>
</feature>
<dbReference type="SMART" id="SM00827">
    <property type="entry name" value="PKS_AT"/>
    <property type="match status" value="1"/>
</dbReference>
<dbReference type="SUPFAM" id="SSF55048">
    <property type="entry name" value="Probable ACP-binding domain of malonyl-CoA ACP transacylase"/>
    <property type="match status" value="1"/>
</dbReference>
<dbReference type="InterPro" id="IPR020807">
    <property type="entry name" value="PKS_DH"/>
</dbReference>
<feature type="region of interest" description="N-terminal hotdog fold" evidence="6">
    <location>
        <begin position="993"/>
        <end position="1123"/>
    </location>
</feature>
<dbReference type="InterPro" id="IPR014043">
    <property type="entry name" value="Acyl_transferase_dom"/>
</dbReference>
<dbReference type="InterPro" id="IPR011032">
    <property type="entry name" value="GroES-like_sf"/>
</dbReference>
<dbReference type="Pfam" id="PF02801">
    <property type="entry name" value="Ketoacyl-synt_C"/>
    <property type="match status" value="1"/>
</dbReference>
<evidence type="ECO:0000256" key="1">
    <source>
        <dbReference type="ARBA" id="ARBA00022450"/>
    </source>
</evidence>
<reference evidence="11" key="1">
    <citation type="journal article" date="2017" name="Nat. Microbiol.">
        <title>Global analysis of biosynthetic gene clusters reveals vast potential of secondary metabolite production in Penicillium species.</title>
        <authorList>
            <person name="Nielsen J.C."/>
            <person name="Grijseels S."/>
            <person name="Prigent S."/>
            <person name="Ji B."/>
            <person name="Dainat J."/>
            <person name="Nielsen K.F."/>
            <person name="Frisvad J.C."/>
            <person name="Workman M."/>
            <person name="Nielsen J."/>
        </authorList>
    </citation>
    <scope>NUCLEOTIDE SEQUENCE [LARGE SCALE GENOMIC DNA]</scope>
    <source>
        <strain evidence="11">IBT 29486</strain>
    </source>
</reference>
<dbReference type="Pfam" id="PF23114">
    <property type="entry name" value="NAD-bd_HRPKS_sdrA"/>
    <property type="match status" value="1"/>
</dbReference>
<dbReference type="SMART" id="SM00822">
    <property type="entry name" value="PKS_KR"/>
    <property type="match status" value="1"/>
</dbReference>
<dbReference type="SMART" id="SM00825">
    <property type="entry name" value="PKS_KS"/>
    <property type="match status" value="1"/>
</dbReference>
<keyword evidence="1" id="KW-0596">Phosphopantetheine</keyword>
<dbReference type="SUPFAM" id="SSF47336">
    <property type="entry name" value="ACP-like"/>
    <property type="match status" value="1"/>
</dbReference>
<dbReference type="Pfam" id="PF21089">
    <property type="entry name" value="PKS_DH_N"/>
    <property type="match status" value="1"/>
</dbReference>
<dbReference type="GO" id="GO:0006633">
    <property type="term" value="P:fatty acid biosynthetic process"/>
    <property type="evidence" value="ECO:0007669"/>
    <property type="project" value="TreeGrafter"/>
</dbReference>
<dbReference type="InterPro" id="IPR016035">
    <property type="entry name" value="Acyl_Trfase/lysoPLipase"/>
</dbReference>
<evidence type="ECO:0000313" key="10">
    <source>
        <dbReference type="EMBL" id="OQE00847.1"/>
    </source>
</evidence>
<dbReference type="InterPro" id="IPR056501">
    <property type="entry name" value="NAD-bd_HRPKS_sdrA"/>
</dbReference>
<keyword evidence="4" id="KW-0511">Multifunctional enzyme</keyword>
<dbReference type="InterPro" id="IPR036736">
    <property type="entry name" value="ACP-like_sf"/>
</dbReference>
<dbReference type="Pfam" id="PF16197">
    <property type="entry name" value="KAsynt_C_assoc"/>
    <property type="match status" value="1"/>
</dbReference>
<dbReference type="SUPFAM" id="SSF51735">
    <property type="entry name" value="NAD(P)-binding Rossmann-fold domains"/>
    <property type="match status" value="2"/>
</dbReference>
<dbReference type="GO" id="GO:0031177">
    <property type="term" value="F:phosphopantetheine binding"/>
    <property type="evidence" value="ECO:0007669"/>
    <property type="project" value="InterPro"/>
</dbReference>
<dbReference type="InterPro" id="IPR036291">
    <property type="entry name" value="NAD(P)-bd_dom_sf"/>
</dbReference>
<dbReference type="CDD" id="cd00833">
    <property type="entry name" value="PKS"/>
    <property type="match status" value="1"/>
</dbReference>
<dbReference type="PROSITE" id="PS52019">
    <property type="entry name" value="PKS_MFAS_DH"/>
    <property type="match status" value="1"/>
</dbReference>
<dbReference type="GO" id="GO:0016491">
    <property type="term" value="F:oxidoreductase activity"/>
    <property type="evidence" value="ECO:0007669"/>
    <property type="project" value="InterPro"/>
</dbReference>
<dbReference type="SMART" id="SM00829">
    <property type="entry name" value="PKS_ER"/>
    <property type="match status" value="1"/>
</dbReference>
<dbReference type="InterPro" id="IPR020841">
    <property type="entry name" value="PKS_Beta-ketoAc_synthase_dom"/>
</dbReference>
<dbReference type="InterPro" id="IPR014031">
    <property type="entry name" value="Ketoacyl_synth_C"/>
</dbReference>
<dbReference type="InterPro" id="IPR020843">
    <property type="entry name" value="ER"/>
</dbReference>
<feature type="active site" description="Proton acceptor; for dehydratase activity" evidence="6">
    <location>
        <position position="1025"/>
    </location>
</feature>
<evidence type="ECO:0000259" key="7">
    <source>
        <dbReference type="PROSITE" id="PS50075"/>
    </source>
</evidence>
<dbReference type="InterPro" id="IPR057326">
    <property type="entry name" value="KR_dom"/>
</dbReference>
<dbReference type="InterPro" id="IPR001227">
    <property type="entry name" value="Ac_transferase_dom_sf"/>
</dbReference>
<dbReference type="Gene3D" id="3.40.50.720">
    <property type="entry name" value="NAD(P)-binding Rossmann-like Domain"/>
    <property type="match status" value="2"/>
</dbReference>
<dbReference type="InterPro" id="IPR049551">
    <property type="entry name" value="PKS_DH_C"/>
</dbReference>
<dbReference type="SMART" id="SM00823">
    <property type="entry name" value="PKS_PP"/>
    <property type="match status" value="1"/>
</dbReference>
<evidence type="ECO:0000259" key="8">
    <source>
        <dbReference type="PROSITE" id="PS52004"/>
    </source>
</evidence>
<dbReference type="GO" id="GO:0030639">
    <property type="term" value="P:polyketide biosynthetic process"/>
    <property type="evidence" value="ECO:0007669"/>
    <property type="project" value="UniProtKB-ARBA"/>
</dbReference>
<dbReference type="Pfam" id="PF00109">
    <property type="entry name" value="ketoacyl-synt"/>
    <property type="match status" value="1"/>
</dbReference>
<dbReference type="Gene3D" id="3.10.129.110">
    <property type="entry name" value="Polyketide synthase dehydratase"/>
    <property type="match status" value="1"/>
</dbReference>
<feature type="active site" description="Proton donor; for dehydratase activity" evidence="6">
    <location>
        <position position="1213"/>
    </location>
</feature>
<dbReference type="InterPro" id="IPR013968">
    <property type="entry name" value="PKS_KR"/>
</dbReference>
<dbReference type="InterPro" id="IPR029063">
    <property type="entry name" value="SAM-dependent_MTases_sf"/>
</dbReference>
<dbReference type="SUPFAM" id="SSF53901">
    <property type="entry name" value="Thiolase-like"/>
    <property type="match status" value="1"/>
</dbReference>
<dbReference type="PROSITE" id="PS50075">
    <property type="entry name" value="CARRIER"/>
    <property type="match status" value="1"/>
</dbReference>
<dbReference type="Pfam" id="PF08659">
    <property type="entry name" value="KR"/>
    <property type="match status" value="1"/>
</dbReference>
<dbReference type="InterPro" id="IPR016036">
    <property type="entry name" value="Malonyl_transacylase_ACP-bd"/>
</dbReference>
<evidence type="ECO:0000313" key="11">
    <source>
        <dbReference type="Proteomes" id="UP000191518"/>
    </source>
</evidence>
<dbReference type="Gene3D" id="3.90.180.10">
    <property type="entry name" value="Medium-chain alcohol dehydrogenases, catalytic domain"/>
    <property type="match status" value="1"/>
</dbReference>
<protein>
    <submittedName>
        <fullName evidence="10">Uncharacterized protein</fullName>
    </submittedName>
</protein>
<dbReference type="SUPFAM" id="SSF52151">
    <property type="entry name" value="FabD/lysophospholipase-like"/>
    <property type="match status" value="1"/>
</dbReference>
<dbReference type="STRING" id="29845.A0A1V6RGA9"/>
<dbReference type="Pfam" id="PF23297">
    <property type="entry name" value="ACP_SdgA_C"/>
    <property type="match status" value="1"/>
</dbReference>
<dbReference type="InterPro" id="IPR042104">
    <property type="entry name" value="PKS_dehydratase_sf"/>
</dbReference>
<dbReference type="InterPro" id="IPR032821">
    <property type="entry name" value="PKS_assoc"/>
</dbReference>
<dbReference type="Gene3D" id="3.40.47.10">
    <property type="match status" value="1"/>
</dbReference>
<dbReference type="InterPro" id="IPR014030">
    <property type="entry name" value="Ketoacyl_synth_N"/>
</dbReference>
<dbReference type="Gene3D" id="3.30.70.3290">
    <property type="match status" value="1"/>
</dbReference>
<dbReference type="Pfam" id="PF08240">
    <property type="entry name" value="ADH_N"/>
    <property type="match status" value="1"/>
</dbReference>
<dbReference type="GO" id="GO:0004312">
    <property type="term" value="F:fatty acid synthase activity"/>
    <property type="evidence" value="ECO:0007669"/>
    <property type="project" value="TreeGrafter"/>
</dbReference>
<dbReference type="InterPro" id="IPR020806">
    <property type="entry name" value="PKS_PP-bd"/>
</dbReference>
<dbReference type="InterPro" id="IPR013154">
    <property type="entry name" value="ADH-like_N"/>
</dbReference>
<name>A0A1V6RGA9_9EURO</name>
<dbReference type="PANTHER" id="PTHR43775">
    <property type="entry name" value="FATTY ACID SYNTHASE"/>
    <property type="match status" value="1"/>
</dbReference>
<dbReference type="SUPFAM" id="SSF50129">
    <property type="entry name" value="GroES-like"/>
    <property type="match status" value="1"/>
</dbReference>
<dbReference type="InterPro" id="IPR009081">
    <property type="entry name" value="PP-bd_ACP"/>
</dbReference>
<dbReference type="Pfam" id="PF00698">
    <property type="entry name" value="Acyl_transf_1"/>
    <property type="match status" value="1"/>
</dbReference>
<dbReference type="PROSITE" id="PS52004">
    <property type="entry name" value="KS3_2"/>
    <property type="match status" value="1"/>
</dbReference>
<dbReference type="OrthoDB" id="329835at2759"/>
<dbReference type="InterPro" id="IPR049900">
    <property type="entry name" value="PKS_mFAS_DH"/>
</dbReference>
<dbReference type="EMBL" id="MDYP01000045">
    <property type="protein sequence ID" value="OQE00847.1"/>
    <property type="molecule type" value="Genomic_DNA"/>
</dbReference>
<evidence type="ECO:0000256" key="2">
    <source>
        <dbReference type="ARBA" id="ARBA00022553"/>
    </source>
</evidence>
<gene>
    <name evidence="10" type="ORF">PENVUL_c045G02045</name>
</gene>
<dbReference type="InterPro" id="IPR016039">
    <property type="entry name" value="Thiolase-like"/>
</dbReference>
<keyword evidence="3" id="KW-0808">Transferase</keyword>
<dbReference type="SMART" id="SM00826">
    <property type="entry name" value="PKS_DH"/>
    <property type="match status" value="1"/>
</dbReference>
<dbReference type="InterPro" id="IPR049552">
    <property type="entry name" value="PKS_DH_N"/>
</dbReference>
<evidence type="ECO:0000256" key="3">
    <source>
        <dbReference type="ARBA" id="ARBA00022679"/>
    </source>
</evidence>
<feature type="domain" description="PKS/mFAS DH" evidence="9">
    <location>
        <begin position="993"/>
        <end position="1306"/>
    </location>
</feature>
<comment type="caution">
    <text evidence="10">The sequence shown here is derived from an EMBL/GenBank/DDBJ whole genome shotgun (WGS) entry which is preliminary data.</text>
</comment>
<dbReference type="InterPro" id="IPR050091">
    <property type="entry name" value="PKS_NRPS_Biosynth_Enz"/>
</dbReference>
<dbReference type="Proteomes" id="UP000191518">
    <property type="component" value="Unassembled WGS sequence"/>
</dbReference>
<keyword evidence="5" id="KW-0012">Acyltransferase</keyword>
<organism evidence="10 11">
    <name type="scientific">Penicillium vulpinum</name>
    <dbReference type="NCBI Taxonomy" id="29845"/>
    <lineage>
        <taxon>Eukaryota</taxon>
        <taxon>Fungi</taxon>
        <taxon>Dikarya</taxon>
        <taxon>Ascomycota</taxon>
        <taxon>Pezizomycotina</taxon>
        <taxon>Eurotiomycetes</taxon>
        <taxon>Eurotiomycetidae</taxon>
        <taxon>Eurotiales</taxon>
        <taxon>Aspergillaceae</taxon>
        <taxon>Penicillium</taxon>
    </lineage>
</organism>
<dbReference type="SUPFAM" id="SSF53335">
    <property type="entry name" value="S-adenosyl-L-methionine-dependent methyltransferases"/>
    <property type="match status" value="1"/>
</dbReference>
<keyword evidence="2" id="KW-0597">Phosphoprotein</keyword>
<dbReference type="GO" id="GO:1901336">
    <property type="term" value="P:lactone biosynthetic process"/>
    <property type="evidence" value="ECO:0007669"/>
    <property type="project" value="UniProtKB-ARBA"/>
</dbReference>
<dbReference type="CDD" id="cd05195">
    <property type="entry name" value="enoyl_red"/>
    <property type="match status" value="1"/>
</dbReference>
<feature type="domain" description="Ketosynthase family 3 (KS3)" evidence="8">
    <location>
        <begin position="27"/>
        <end position="454"/>
    </location>
</feature>
<evidence type="ECO:0000256" key="6">
    <source>
        <dbReference type="PROSITE-ProRule" id="PRU01363"/>
    </source>
</evidence>
<dbReference type="Gene3D" id="3.40.366.10">
    <property type="entry name" value="Malonyl-Coenzyme A Acyl Carrier Protein, domain 2"/>
    <property type="match status" value="1"/>
</dbReference>
<dbReference type="Gene3D" id="1.10.1200.10">
    <property type="entry name" value="ACP-like"/>
    <property type="match status" value="1"/>
</dbReference>
<dbReference type="Gene3D" id="3.40.50.150">
    <property type="entry name" value="Vaccinia Virus protein VP39"/>
    <property type="match status" value="1"/>
</dbReference>
<dbReference type="Pfam" id="PF14765">
    <property type="entry name" value="PS-DH"/>
    <property type="match status" value="1"/>
</dbReference>
<evidence type="ECO:0000259" key="9">
    <source>
        <dbReference type="PROSITE" id="PS52019"/>
    </source>
</evidence>
<accession>A0A1V6RGA9</accession>
<keyword evidence="11" id="KW-1185">Reference proteome</keyword>
<dbReference type="PANTHER" id="PTHR43775:SF29">
    <property type="entry name" value="ASPERFURANONE POLYKETIDE SYNTHASE AFOG-RELATED"/>
    <property type="match status" value="1"/>
</dbReference>
<feature type="domain" description="Carrier" evidence="7">
    <location>
        <begin position="2462"/>
        <end position="2539"/>
    </location>
</feature>
<proteinExistence type="predicted"/>
<sequence length="2544" mass="279469">MSCQASVKPLKANISEDDLAALAAETCIPIAIVGIGFRGPGDAKNVDKLWEMILTGREAWTPIPASRWNSAAFYHPDHNRHGTINVEGGHFLEEDVSVFDAPFFNMTSDEAAAMDPQQRLLLEVAYEGLENAGIPLTNIMGTKTSCFVGSFSADYTDLLLRDPECVPMYQCTNAGQSRAMTANRLSYFFDLKGPSVTVDTACSGSLVALHLACQSLQTGDASTAIAAGVNLILSHEFMSTMSMMKFLSSDGRCHTFDEQANGYARGEAAGCLILKPLAKALHDRNTIRAVIRATGSNQDGRTAGITLPNGAAQESLIRSVYTRANLDPSETDFVEAHGTGTLAGDPIETGAIARVFGTGRPPDTPVRIGSIKTNVGHLEGASGVAGVIKAVLMLENRTFLPNRNFEKINPRIPLDDWNLKVQLRPEQWGTTGLRRVSVNSFGYGGSNAHVIVEEAHGCISSCGLKGDDRIPTTTAQNYDDTVPSTPPDLSRIFMVSGFDERSCTQQMQALSNHILDREHEVDHEKFLDDLAFTVNERRSVFPWKAAVVGDTMSGLAASLSQNVKARSAVRKPTLGFVFTGQGAQWAGMGKELFQAYPVFKMSILSIDRYLKDIRAPFTVEGVKTEEITKSPQDSDLNHPSLSQTVCTALQIALVDLLKSWGIWPDSVTGHSSGEIAAAYATGGLNMNDAMSVAYYRGAVASQLLHDQPNRGAMLAVGMSVEDIQPYLDTFQSRQLVVACINSPLSVTISGDTLAIDALAQTLKEKQFFCRLLEVGVAYHSPHIEQVAEQYYSLIEHIQPRRPDQIAGDDREGGRSLFSSVTGATAALEELNAQYWVSNLVGQVKFAKSLRALCFETNAQRAGYAGVSRMRRAGAAQKPSVDCLIEIGPHAALSGPIKQILQADAKLNAADIAYISILKRKANAVTAALGAVATLASLNYPINFSAINRPTGTKKIRTPQLLLNLPTYAWNHTRSYWAEPRLSKIYRNRSSPRIDLLGAPDNMACPFEPRWRNYLRTSELPWLLDHKIQGNIVFPAAGYLAMAIEASVQLSKGKERIARYVLRDVVIQSALVLSETSAVEVMVSLQMSTQDHEKLYNFQIYSISEENRWSEHCTGLVGIQRSIGVSGDGLEESEGYATVPLGTEVHGISVIDVHDFYEKLQNSGLEYGPCFANMTKARVTQDGTCFAEVTIPDTLSVMPASFQHELFVHPCTLDSMFQTIFAALPPGMGIEEGPAIPVYIEEMIVSSSLSCSGGKLMSICTHVRPMPKKGVMACIAAVSCNEMKFETEPTLSLRGLRCARLERHEPASQTKESRLIYQIDWKPDPKFLSGNNASFLFNDKGAVQEPAPQPEYDESAAGFIRAALEEVSTTEAMGLDYSHRRFRCYLQDVLERHDKTSISLSHWENVDSMPMGRLLPLIGQNLVAIIRNQVEFSTVIKDDRLLDEFWDIFSADASYRAAAKYVNLIGHTKPDISILEFGVGTGQVAEVILNHLVTLNGTPHCGKYTFAHESASILEHTLKRLEAWSKLVRCKPLDLGKDFTKQGFEKNSFDIIILPHGLCTARCEKSALAKIHDLLGPHGYLIAINAFDPKKDVVKNLLFGALHCLSAEEFCLGQGGWTASQWDEILKDAYFTEVDAYAEQDSEKSHQFIVGKKRKTKRSPRIVSIICQDRTKAVRYLVNELEKTSGDVNVTDLDNVECKDQICLVLDTSNSSLLAAPNEVTFSKIKELFTQSGGVLWITRGGTIEAVNPNAALAVGFARTARAESGVNPIVTLDLDIQNPLSESQAAKMIAKVLVTRFLRENMDEDTEYAERNGQILVPRVLENVKANKAMNSINDIEAVSDQFFHQLQQPLRLSRKFDNPGFVGDSQMGELPVGYVGIKVHCFSLNKWDIQPDHLDWETDDTIGLECSGIVYKIGTGVHGITVGDRVACLGTGTARSFYHDQASVFQKIDDGMSLQVASSLPLAYTIAYYVVNYLSLTESNEVVVIHEAGSHFGQALLEVYLLRDARIFAIVQSSEEKDLLSSRFGISEEHVFINEKDDIVKGVLRLTDGKKANVVVTFETTEDKVLQNCTAPFGRFIQLRTNNTKTRPLSCPQNMSLSTVNIFELQRERTDLTNQIWPKVFRLFLQGRLKGPSFTDVYQVGYIQEAITAVQTRQHVVVHVEDGDTAKAMLPKATHPLFCGNASYMLVGGLGGIGREVASWMAQNGTKSLVFVNRSGLSTHQSQTTVRNLVEKGIQVTTRSCDISDETEVQRMFHELSYCVPPIRGLIQAAMVLKDVHVENMRLDEYRDVMGPKYHGTWNLHRYVPADLDFFLMLSSISGVIGNATQAAYATGCTFMDSFAAYRRGLGLPAVSLDLGTITDVGHLAENKDLAAKMERQGFQGTKTPTLLSLIQFAISQSMSGRAQLVTGLGQWKEKESLGNFDAPLFAHFRYMFQGHGESTALGDSMEGLKVELDVAKTVDQATILICDALSRKIASHLSIPMENINPSNPVSEYGVDSHVAVDLRNWISRCTDCTIPILEILASSMLELSHKIASQRVAGKSE</sequence>
<evidence type="ECO:0000256" key="5">
    <source>
        <dbReference type="ARBA" id="ARBA00023315"/>
    </source>
</evidence>
<evidence type="ECO:0000256" key="4">
    <source>
        <dbReference type="ARBA" id="ARBA00023268"/>
    </source>
</evidence>